<reference evidence="1 2" key="1">
    <citation type="submission" date="2024-09" db="EMBL/GenBank/DDBJ databases">
        <authorList>
            <person name="Sun Q."/>
            <person name="Mori K."/>
        </authorList>
    </citation>
    <scope>NUCLEOTIDE SEQUENCE [LARGE SCALE GENOMIC DNA]</scope>
    <source>
        <strain evidence="1 2">NCAIM B.02415</strain>
    </source>
</reference>
<gene>
    <name evidence="1" type="ORF">ACFFGT_30060</name>
</gene>
<evidence type="ECO:0000313" key="1">
    <source>
        <dbReference type="EMBL" id="MFC0518498.1"/>
    </source>
</evidence>
<comment type="caution">
    <text evidence="1">The sequence shown here is derived from an EMBL/GenBank/DDBJ whole genome shotgun (WGS) entry which is preliminary data.</text>
</comment>
<dbReference type="Proteomes" id="UP001589828">
    <property type="component" value="Unassembled WGS sequence"/>
</dbReference>
<sequence>MSTVNILFAEMACSNCNNLYEQQVQFRFGELWQYSYKMGDRIKRGDEYYDIGKPGLPKVKALGCLVNNICPFCGFESPEDCDIIIEFDIIKDIQPLADLSKYTEENDYSYFINDDAD</sequence>
<dbReference type="RefSeq" id="WP_377026215.1">
    <property type="nucleotide sequence ID" value="NZ_JBHLTS010000079.1"/>
</dbReference>
<protein>
    <submittedName>
        <fullName evidence="1">Uncharacterized protein</fullName>
    </submittedName>
</protein>
<keyword evidence="2" id="KW-1185">Reference proteome</keyword>
<name>A0ABV6LG96_9SPHI</name>
<proteinExistence type="predicted"/>
<evidence type="ECO:0000313" key="2">
    <source>
        <dbReference type="Proteomes" id="UP001589828"/>
    </source>
</evidence>
<organism evidence="1 2">
    <name type="scientific">Mucilaginibacter angelicae</name>
    <dbReference type="NCBI Taxonomy" id="869718"/>
    <lineage>
        <taxon>Bacteria</taxon>
        <taxon>Pseudomonadati</taxon>
        <taxon>Bacteroidota</taxon>
        <taxon>Sphingobacteriia</taxon>
        <taxon>Sphingobacteriales</taxon>
        <taxon>Sphingobacteriaceae</taxon>
        <taxon>Mucilaginibacter</taxon>
    </lineage>
</organism>
<dbReference type="EMBL" id="JBHLTS010000079">
    <property type="protein sequence ID" value="MFC0518498.1"/>
    <property type="molecule type" value="Genomic_DNA"/>
</dbReference>
<accession>A0ABV6LG96</accession>